<reference evidence="4 5" key="1">
    <citation type="submission" date="2024-08" db="EMBL/GenBank/DDBJ databases">
        <title>Two novel Cytobacillus novel species.</title>
        <authorList>
            <person name="Liu G."/>
        </authorList>
    </citation>
    <scope>NUCLEOTIDE SEQUENCE [LARGE SCALE GENOMIC DNA]</scope>
    <source>
        <strain evidence="4 5">FJAT-54145</strain>
    </source>
</reference>
<dbReference type="InterPro" id="IPR032485">
    <property type="entry name" value="LRP1-like_beta_prop"/>
</dbReference>
<feature type="domain" description="Prolow-density lipoprotein receptor-related protein 1-like beta-propeller" evidence="3">
    <location>
        <begin position="180"/>
        <end position="415"/>
    </location>
</feature>
<name>A0ABW6KDZ7_9BACI</name>
<dbReference type="RefSeq" id="WP_389361752.1">
    <property type="nucleotide sequence ID" value="NZ_JBIACK010000007.1"/>
</dbReference>
<organism evidence="4 5">
    <name type="scientific">Cytobacillus spartinae</name>
    <dbReference type="NCBI Taxonomy" id="3299023"/>
    <lineage>
        <taxon>Bacteria</taxon>
        <taxon>Bacillati</taxon>
        <taxon>Bacillota</taxon>
        <taxon>Bacilli</taxon>
        <taxon>Bacillales</taxon>
        <taxon>Bacillaceae</taxon>
        <taxon>Cytobacillus</taxon>
    </lineage>
</organism>
<evidence type="ECO:0000256" key="1">
    <source>
        <dbReference type="SAM" id="MobiDB-lite"/>
    </source>
</evidence>
<feature type="signal peptide" evidence="2">
    <location>
        <begin position="1"/>
        <end position="24"/>
    </location>
</feature>
<gene>
    <name evidence="4" type="ORF">ACFYKX_14375</name>
</gene>
<evidence type="ECO:0000313" key="5">
    <source>
        <dbReference type="Proteomes" id="UP001601059"/>
    </source>
</evidence>
<evidence type="ECO:0000313" key="4">
    <source>
        <dbReference type="EMBL" id="MFE8701782.1"/>
    </source>
</evidence>
<dbReference type="SUPFAM" id="SSF63825">
    <property type="entry name" value="YWTD domain"/>
    <property type="match status" value="1"/>
</dbReference>
<proteinExistence type="predicted"/>
<protein>
    <submittedName>
        <fullName evidence="4">DUF5050 domain-containing protein</fullName>
    </submittedName>
</protein>
<feature type="compositionally biased region" description="Polar residues" evidence="1">
    <location>
        <begin position="123"/>
        <end position="134"/>
    </location>
</feature>
<sequence length="423" mass="47870">MKKFSIILLSFFMLSGLSATDIRAAEDNFCTQFKNVKKIWWDGIELKSGQIGRLTIVKDTSLFKLEGEKKTFSRTLKAGEFYRIYAFKPGMLSVGGGYFVDRDNKVTYQTPSKTKLNAVKCINSPTKPKPTSSEKQNDHGEISDGLNSVTRFMGTPNGFLAYDKETKKHDHIPYKLNTAGLYTHTSDAIYVNVYDENANRSTMNSHQFYKVDLKKPYNLTKVLDEHVAYATTDGQNIYYSKEVVEGNTWTLEIYKTDLLGNGKVLLKRIEGGYNPYFTVNNGSLYTSIFNFVDGAEIVQTSLNGAEEKVIGEVKSSDYDSTESREGYFFHTSSKDRTDYFVFDPKTNQSFNIVGPAVHDYTIYNHKFYYTSGNNNNELYILNSQGKAEKILTSSAGSIIGFSSNYVICYNSETDKITELKFTN</sequence>
<evidence type="ECO:0000256" key="2">
    <source>
        <dbReference type="SAM" id="SignalP"/>
    </source>
</evidence>
<dbReference type="EMBL" id="JBIACK010000007">
    <property type="protein sequence ID" value="MFE8701782.1"/>
    <property type="molecule type" value="Genomic_DNA"/>
</dbReference>
<comment type="caution">
    <text evidence="4">The sequence shown here is derived from an EMBL/GenBank/DDBJ whole genome shotgun (WGS) entry which is preliminary data.</text>
</comment>
<accession>A0ABW6KDZ7</accession>
<keyword evidence="5" id="KW-1185">Reference proteome</keyword>
<dbReference type="Proteomes" id="UP001601059">
    <property type="component" value="Unassembled WGS sequence"/>
</dbReference>
<keyword evidence="2" id="KW-0732">Signal</keyword>
<feature type="chain" id="PRO_5046637569" evidence="2">
    <location>
        <begin position="25"/>
        <end position="423"/>
    </location>
</feature>
<feature type="region of interest" description="Disordered" evidence="1">
    <location>
        <begin position="121"/>
        <end position="147"/>
    </location>
</feature>
<evidence type="ECO:0000259" key="3">
    <source>
        <dbReference type="Pfam" id="PF16472"/>
    </source>
</evidence>
<dbReference type="Pfam" id="PF16472">
    <property type="entry name" value="DUF5050"/>
    <property type="match status" value="1"/>
</dbReference>